<dbReference type="Gene3D" id="2.40.50.100">
    <property type="match status" value="1"/>
</dbReference>
<dbReference type="Gene3D" id="2.40.30.170">
    <property type="match status" value="1"/>
</dbReference>
<dbReference type="InterPro" id="IPR006143">
    <property type="entry name" value="RND_pump_MFP"/>
</dbReference>
<keyword evidence="2" id="KW-1133">Transmembrane helix</keyword>
<evidence type="ECO:0000313" key="6">
    <source>
        <dbReference type="Proteomes" id="UP000242857"/>
    </source>
</evidence>
<feature type="domain" description="CzcB-like barrel-sandwich hybrid" evidence="4">
    <location>
        <begin position="82"/>
        <end position="204"/>
    </location>
</feature>
<dbReference type="InterPro" id="IPR058792">
    <property type="entry name" value="Beta-barrel_RND_2"/>
</dbReference>
<organism evidence="5 6">
    <name type="scientific">Thermomonas hydrothermalis</name>
    <dbReference type="NCBI Taxonomy" id="213588"/>
    <lineage>
        <taxon>Bacteria</taxon>
        <taxon>Pseudomonadati</taxon>
        <taxon>Pseudomonadota</taxon>
        <taxon>Gammaproteobacteria</taxon>
        <taxon>Lysobacterales</taxon>
        <taxon>Lysobacteraceae</taxon>
        <taxon>Thermomonas</taxon>
    </lineage>
</organism>
<reference evidence="6" key="1">
    <citation type="submission" date="2016-11" db="EMBL/GenBank/DDBJ databases">
        <authorList>
            <person name="Varghese N."/>
            <person name="Submissions S."/>
        </authorList>
    </citation>
    <scope>NUCLEOTIDE SEQUENCE [LARGE SCALE GENOMIC DNA]</scope>
    <source>
        <strain evidence="6">DSM 14834</strain>
    </source>
</reference>
<gene>
    <name evidence="5" type="ORF">SAMN02745204_00149</name>
</gene>
<sequence length="396" mass="42361">MTPTSTPPRPRPALRWLVMLAVVLAVFGSVFLIKAVFARKTNAFFDHMPQPPVAVSTFVAKTERWAPIGQAVGTLVAVNGTDVTTEAGGVVRSIEFQAGQPVQAGTVLVRLNTANEEATLKALEASAQLAKVQAERWLRLGHDQLVSRDDVQQKQTAAATAQAQVEAQRALIAQKTIRAPFSGVLGLRKVNLGQYVAPGTAIVSLQQLDPIYLDFSLPEQMLGKLSVGMPVTATSDLLPGRTFTGTLTALEPQVDVATRNFKAQATLRNPDGALRPGGFARVDFGLGQARDVVVIPQTAVSFNPYGNVVFVVTRVPRKPGETDMQGKPVSGDKLIVTQRFIKTGATRGDLIAVERGLTPGETVVTSGLLKLRNDAEVTINNTVQPAADLHPQVDNR</sequence>
<evidence type="ECO:0000259" key="4">
    <source>
        <dbReference type="Pfam" id="PF25973"/>
    </source>
</evidence>
<dbReference type="PANTHER" id="PTHR30469">
    <property type="entry name" value="MULTIDRUG RESISTANCE PROTEIN MDTA"/>
    <property type="match status" value="1"/>
</dbReference>
<dbReference type="EMBL" id="FQUK01000002">
    <property type="protein sequence ID" value="SHE30005.1"/>
    <property type="molecule type" value="Genomic_DNA"/>
</dbReference>
<dbReference type="FunFam" id="2.40.30.170:FF:000010">
    <property type="entry name" value="Efflux RND transporter periplasmic adaptor subunit"/>
    <property type="match status" value="1"/>
</dbReference>
<evidence type="ECO:0000256" key="1">
    <source>
        <dbReference type="ARBA" id="ARBA00009477"/>
    </source>
</evidence>
<evidence type="ECO:0000313" key="5">
    <source>
        <dbReference type="EMBL" id="SHE30005.1"/>
    </source>
</evidence>
<feature type="transmembrane region" description="Helical" evidence="2">
    <location>
        <begin position="16"/>
        <end position="37"/>
    </location>
</feature>
<name>A0A1M4SCX3_9GAMM</name>
<evidence type="ECO:0000256" key="2">
    <source>
        <dbReference type="SAM" id="Phobius"/>
    </source>
</evidence>
<dbReference type="NCBIfam" id="TIGR01730">
    <property type="entry name" value="RND_mfp"/>
    <property type="match status" value="1"/>
</dbReference>
<comment type="similarity">
    <text evidence="1">Belongs to the membrane fusion protein (MFP) (TC 8.A.1) family.</text>
</comment>
<dbReference type="Gene3D" id="2.40.420.20">
    <property type="match status" value="1"/>
</dbReference>
<dbReference type="GO" id="GO:0015562">
    <property type="term" value="F:efflux transmembrane transporter activity"/>
    <property type="evidence" value="ECO:0007669"/>
    <property type="project" value="TreeGrafter"/>
</dbReference>
<keyword evidence="2" id="KW-0472">Membrane</keyword>
<keyword evidence="2" id="KW-0812">Transmembrane</keyword>
<dbReference type="PANTHER" id="PTHR30469:SF11">
    <property type="entry name" value="BLL4320 PROTEIN"/>
    <property type="match status" value="1"/>
</dbReference>
<dbReference type="Pfam" id="PF25973">
    <property type="entry name" value="BSH_CzcB"/>
    <property type="match status" value="1"/>
</dbReference>
<dbReference type="STRING" id="213588.SAMN02745204_00149"/>
<proteinExistence type="inferred from homology"/>
<evidence type="ECO:0000259" key="3">
    <source>
        <dbReference type="Pfam" id="PF25954"/>
    </source>
</evidence>
<dbReference type="Gene3D" id="1.10.287.470">
    <property type="entry name" value="Helix hairpin bin"/>
    <property type="match status" value="1"/>
</dbReference>
<dbReference type="SUPFAM" id="SSF111369">
    <property type="entry name" value="HlyD-like secretion proteins"/>
    <property type="match status" value="1"/>
</dbReference>
<dbReference type="GO" id="GO:1990281">
    <property type="term" value="C:efflux pump complex"/>
    <property type="evidence" value="ECO:0007669"/>
    <property type="project" value="TreeGrafter"/>
</dbReference>
<dbReference type="Proteomes" id="UP000242857">
    <property type="component" value="Unassembled WGS sequence"/>
</dbReference>
<accession>A0A1M4SCX3</accession>
<dbReference type="AlphaFoldDB" id="A0A1M4SCX3"/>
<dbReference type="RefSeq" id="WP_072754729.1">
    <property type="nucleotide sequence ID" value="NZ_FQUK01000002.1"/>
</dbReference>
<dbReference type="Pfam" id="PF25954">
    <property type="entry name" value="Beta-barrel_RND_2"/>
    <property type="match status" value="1"/>
</dbReference>
<feature type="domain" description="CusB-like beta-barrel" evidence="3">
    <location>
        <begin position="211"/>
        <end position="284"/>
    </location>
</feature>
<dbReference type="InterPro" id="IPR058647">
    <property type="entry name" value="BSH_CzcB-like"/>
</dbReference>
<protein>
    <submittedName>
        <fullName evidence="5">Membrane fusion protein, multidrug efflux system</fullName>
    </submittedName>
</protein>
<keyword evidence="6" id="KW-1185">Reference proteome</keyword>